<name>A0AAE1GFZ1_PETCI</name>
<gene>
    <name evidence="1" type="ORF">Pcinc_004995</name>
</gene>
<evidence type="ECO:0000313" key="2">
    <source>
        <dbReference type="Proteomes" id="UP001286313"/>
    </source>
</evidence>
<evidence type="ECO:0000313" key="1">
    <source>
        <dbReference type="EMBL" id="KAK3891092.1"/>
    </source>
</evidence>
<dbReference type="Proteomes" id="UP001286313">
    <property type="component" value="Unassembled WGS sequence"/>
</dbReference>
<dbReference type="EMBL" id="JAWQEG010000367">
    <property type="protein sequence ID" value="KAK3891092.1"/>
    <property type="molecule type" value="Genomic_DNA"/>
</dbReference>
<comment type="caution">
    <text evidence="1">The sequence shown here is derived from an EMBL/GenBank/DDBJ whole genome shotgun (WGS) entry which is preliminary data.</text>
</comment>
<organism evidence="1 2">
    <name type="scientific">Petrolisthes cinctipes</name>
    <name type="common">Flat porcelain crab</name>
    <dbReference type="NCBI Taxonomy" id="88211"/>
    <lineage>
        <taxon>Eukaryota</taxon>
        <taxon>Metazoa</taxon>
        <taxon>Ecdysozoa</taxon>
        <taxon>Arthropoda</taxon>
        <taxon>Crustacea</taxon>
        <taxon>Multicrustacea</taxon>
        <taxon>Malacostraca</taxon>
        <taxon>Eumalacostraca</taxon>
        <taxon>Eucarida</taxon>
        <taxon>Decapoda</taxon>
        <taxon>Pleocyemata</taxon>
        <taxon>Anomura</taxon>
        <taxon>Galatheoidea</taxon>
        <taxon>Porcellanidae</taxon>
        <taxon>Petrolisthes</taxon>
    </lineage>
</organism>
<accession>A0AAE1GFZ1</accession>
<dbReference type="AlphaFoldDB" id="A0AAE1GFZ1"/>
<proteinExistence type="predicted"/>
<sequence>MGVQEELDTLKRQRATIKGKFTRKVTLYKEGVDRGDNLSVLKANYEEVLEAFESLESKNEVLINFICVNHLDDKLEQEAQQYILDSERVKNALRAEIGKIENYQKATNKAQVKLRKFEPPKFEGNLRDYPTFNEDYKNLVTRMYGSDPYALKMCLGGEALQAVKGSEGDYDEMFQRLDDKFGNSRKIVDLVLVVEGGCAVTCVLELCYDAGAGCSAGAHVVMWRG</sequence>
<protein>
    <submittedName>
        <fullName evidence="1">Uncharacterized protein</fullName>
    </submittedName>
</protein>
<keyword evidence="2" id="KW-1185">Reference proteome</keyword>
<reference evidence="1" key="1">
    <citation type="submission" date="2023-10" db="EMBL/GenBank/DDBJ databases">
        <title>Genome assemblies of two species of porcelain crab, Petrolisthes cinctipes and Petrolisthes manimaculis (Anomura: Porcellanidae).</title>
        <authorList>
            <person name="Angst P."/>
        </authorList>
    </citation>
    <scope>NUCLEOTIDE SEQUENCE</scope>
    <source>
        <strain evidence="1">PB745_01</strain>
        <tissue evidence="1">Gill</tissue>
    </source>
</reference>